<feature type="transmembrane region" description="Helical" evidence="1">
    <location>
        <begin position="523"/>
        <end position="541"/>
    </location>
</feature>
<accession>A4BF70</accession>
<dbReference type="Gene3D" id="1.20.1640.10">
    <property type="entry name" value="Multidrug efflux transporter AcrB transmembrane domain"/>
    <property type="match status" value="2"/>
</dbReference>
<dbReference type="PANTHER" id="PTHR32063">
    <property type="match status" value="1"/>
</dbReference>
<sequence>MKTLNDRGVLAYFTGHRVAANLIMVIVVLAGLVALNRIQTQLMPDVTIPVISINTTWTEANAATVEKSLTSPLESALSNLDDIEEVWSWSSEGHSQIILRYALDADMDDAMSELTSFLNTYRDLPDGAEQPEAELEEDREAMFSLLVSTEGPVTELRPLVQQFKNDLLGRGIAEVDVRGFPDEEIRVEADLLSLVQQQTGIDQIAGRIAGTNQNSPGGLLSTDAAQVSVTTDKKNERAQHISQLTLNGNTPLGEVASVSRETREGARHYVLEGKEVVRLLIFPSPQIDSLETSDIVYQWLDDVRPELPRGVDIVVWWDMSEVVEGSLDMLISNGLVGLLLVICILFFFLNRHVAWWSAIGIPISIAGTFMLLYGTGGTINFLSVFAFLMALGIIVDDAIVVGEETVTQMEKGKPAHEAALLGAKRMFAPIIASSLTTIAAFLPLLLLPGPFGEMLRPVPVVIISVIIASLIECFLILPGHLNHGLSKRGHQRSRFRQAMDSGFNRFRDNLYRPFVTAAIHNRFVTVLLAIVMAVLAGAMVLSRTVPFSPELEVEDNMVTASVSFRDGTDESVVEYYTEALKRTLAETDDSFETDNGIVTQVYEIYSADEGFAQVQAKLVDRDDRPLSNADFLKAWGERIPGGPDVDRISTNQDSASASSGPTLSFFLAGRNLDDLTAGANALKTRLEQYAYLSDITDDLPEGGDEIVFTLTPAAEQVGLTDTQVSAQLRQALMGAQAQSFTEYDASLEVNVRLPNDAISNTAQIRDLPIRIPDGSWVRFGNIAEFHTQQAFGTVFHHNGQVGVRINAVILDEEADSNALSREIYQADVEPVLQQFGLTGEIQGTAQDIQEMFRNLGIAAIAGLLLIYFILVWVFSNYAWPFAVMSAIPFALTGAVFGHWALGMNLTFLSIFGLFGLSGIIINDSIILINRYQELRNEGWEVKPAIIDASCQRLRAVLLTSITTVGGLIPILMSDSIQAQLVQSMAASLAFGISYGTLLVLLVIPALLTYIESAANKIRQFKQWLLSRLRPKSLKPQP</sequence>
<feature type="transmembrane region" description="Helical" evidence="1">
    <location>
        <begin position="381"/>
        <end position="401"/>
    </location>
</feature>
<organism evidence="2 3">
    <name type="scientific">Reinekea blandensis MED297</name>
    <dbReference type="NCBI Taxonomy" id="314283"/>
    <lineage>
        <taxon>Bacteria</taxon>
        <taxon>Pseudomonadati</taxon>
        <taxon>Pseudomonadota</taxon>
        <taxon>Gammaproteobacteria</taxon>
        <taxon>Oceanospirillales</taxon>
        <taxon>Saccharospirillaceae</taxon>
        <taxon>Reinekea</taxon>
    </lineage>
</organism>
<keyword evidence="1" id="KW-1133">Transmembrane helix</keyword>
<gene>
    <name evidence="2" type="ORF">MED297_06868</name>
</gene>
<dbReference type="OrthoDB" id="5287122at2"/>
<dbReference type="Gene3D" id="3.30.70.1430">
    <property type="entry name" value="Multidrug efflux transporter AcrB pore domain"/>
    <property type="match status" value="2"/>
</dbReference>
<name>A4BF70_9GAMM</name>
<evidence type="ECO:0000313" key="2">
    <source>
        <dbReference type="EMBL" id="EAR09183.1"/>
    </source>
</evidence>
<dbReference type="STRING" id="314283.MED297_06868"/>
<feature type="transmembrane region" description="Helical" evidence="1">
    <location>
        <begin position="955"/>
        <end position="972"/>
    </location>
</feature>
<proteinExistence type="predicted"/>
<dbReference type="AlphaFoldDB" id="A4BF70"/>
<dbReference type="PANTHER" id="PTHR32063:SF33">
    <property type="entry name" value="RND SUPERFAMILY EFFLUX PUMP PERMEASE COMPONENT"/>
    <property type="match status" value="1"/>
</dbReference>
<dbReference type="HOGENOM" id="CLU_002755_1_2_6"/>
<feature type="transmembrane region" description="Helical" evidence="1">
    <location>
        <begin position="355"/>
        <end position="374"/>
    </location>
</feature>
<feature type="transmembrane region" description="Helical" evidence="1">
    <location>
        <begin position="855"/>
        <end position="879"/>
    </location>
</feature>
<feature type="transmembrane region" description="Helical" evidence="1">
    <location>
        <begin position="984"/>
        <end position="1010"/>
    </location>
</feature>
<feature type="transmembrane region" description="Helical" evidence="1">
    <location>
        <begin position="18"/>
        <end position="35"/>
    </location>
</feature>
<dbReference type="SUPFAM" id="SSF82714">
    <property type="entry name" value="Multidrug efflux transporter AcrB TolC docking domain, DN and DC subdomains"/>
    <property type="match status" value="1"/>
</dbReference>
<dbReference type="InterPro" id="IPR001036">
    <property type="entry name" value="Acrflvin-R"/>
</dbReference>
<protein>
    <submittedName>
        <fullName evidence="2">Acriflavin resistance protein</fullName>
    </submittedName>
</protein>
<feature type="transmembrane region" description="Helical" evidence="1">
    <location>
        <begin position="458"/>
        <end position="477"/>
    </location>
</feature>
<dbReference type="Pfam" id="PF00873">
    <property type="entry name" value="ACR_tran"/>
    <property type="match status" value="1"/>
</dbReference>
<feature type="transmembrane region" description="Helical" evidence="1">
    <location>
        <begin position="329"/>
        <end position="349"/>
    </location>
</feature>
<feature type="transmembrane region" description="Helical" evidence="1">
    <location>
        <begin position="426"/>
        <end position="446"/>
    </location>
</feature>
<evidence type="ECO:0000256" key="1">
    <source>
        <dbReference type="SAM" id="Phobius"/>
    </source>
</evidence>
<dbReference type="Gene3D" id="3.30.70.1440">
    <property type="entry name" value="Multidrug efflux transporter AcrB pore domain"/>
    <property type="match status" value="1"/>
</dbReference>
<dbReference type="GO" id="GO:0042910">
    <property type="term" value="F:xenobiotic transmembrane transporter activity"/>
    <property type="evidence" value="ECO:0007669"/>
    <property type="project" value="TreeGrafter"/>
</dbReference>
<dbReference type="InterPro" id="IPR027463">
    <property type="entry name" value="AcrB_DN_DC_subdom"/>
</dbReference>
<feature type="transmembrane region" description="Helical" evidence="1">
    <location>
        <begin position="899"/>
        <end position="921"/>
    </location>
</feature>
<dbReference type="RefSeq" id="WP_008045261.1">
    <property type="nucleotide sequence ID" value="NZ_CH724152.1"/>
</dbReference>
<dbReference type="SUPFAM" id="SSF82693">
    <property type="entry name" value="Multidrug efflux transporter AcrB pore domain, PN1, PN2, PC1 and PC2 subdomains"/>
    <property type="match status" value="2"/>
</dbReference>
<dbReference type="GO" id="GO:0005886">
    <property type="term" value="C:plasma membrane"/>
    <property type="evidence" value="ECO:0007669"/>
    <property type="project" value="TreeGrafter"/>
</dbReference>
<keyword evidence="3" id="KW-1185">Reference proteome</keyword>
<comment type="caution">
    <text evidence="2">The sequence shown here is derived from an EMBL/GenBank/DDBJ whole genome shotgun (WGS) entry which is preliminary data.</text>
</comment>
<dbReference type="SUPFAM" id="SSF82866">
    <property type="entry name" value="Multidrug efflux transporter AcrB transmembrane domain"/>
    <property type="match status" value="2"/>
</dbReference>
<dbReference type="Gene3D" id="3.30.70.1320">
    <property type="entry name" value="Multidrug efflux transporter AcrB pore domain like"/>
    <property type="match status" value="1"/>
</dbReference>
<dbReference type="PRINTS" id="PR00702">
    <property type="entry name" value="ACRIFLAVINRP"/>
</dbReference>
<keyword evidence="1" id="KW-0472">Membrane</keyword>
<evidence type="ECO:0000313" key="3">
    <source>
        <dbReference type="Proteomes" id="UP000005953"/>
    </source>
</evidence>
<dbReference type="EMBL" id="AAOE01000012">
    <property type="protein sequence ID" value="EAR09183.1"/>
    <property type="molecule type" value="Genomic_DNA"/>
</dbReference>
<reference evidence="2 3" key="1">
    <citation type="submission" date="2006-02" db="EMBL/GenBank/DDBJ databases">
        <authorList>
            <person name="Pinhassi J."/>
            <person name="Pedros-Alio C."/>
            <person name="Ferriera S."/>
            <person name="Johnson J."/>
            <person name="Kravitz S."/>
            <person name="Halpern A."/>
            <person name="Remington K."/>
            <person name="Beeson K."/>
            <person name="Tran B."/>
            <person name="Rogers Y.-H."/>
            <person name="Friedman R."/>
            <person name="Venter J.C."/>
        </authorList>
    </citation>
    <scope>NUCLEOTIDE SEQUENCE [LARGE SCALE GENOMIC DNA]</scope>
    <source>
        <strain evidence="2 3">MED297</strain>
    </source>
</reference>
<dbReference type="Proteomes" id="UP000005953">
    <property type="component" value="Unassembled WGS sequence"/>
</dbReference>
<dbReference type="Gene3D" id="3.30.2090.10">
    <property type="entry name" value="Multidrug efflux transporter AcrB TolC docking domain, DN and DC subdomains"/>
    <property type="match status" value="2"/>
</dbReference>
<keyword evidence="1" id="KW-0812">Transmembrane</keyword>